<dbReference type="OrthoDB" id="9795355at2"/>
<dbReference type="InterPro" id="IPR014718">
    <property type="entry name" value="GH-type_carb-bd"/>
</dbReference>
<evidence type="ECO:0000256" key="2">
    <source>
        <dbReference type="ARBA" id="ARBA00011245"/>
    </source>
</evidence>
<dbReference type="GO" id="GO:0030246">
    <property type="term" value="F:carbohydrate binding"/>
    <property type="evidence" value="ECO:0007669"/>
    <property type="project" value="InterPro"/>
</dbReference>
<accession>A0A1H3F1Z3</accession>
<reference evidence="4 5" key="1">
    <citation type="submission" date="2016-10" db="EMBL/GenBank/DDBJ databases">
        <authorList>
            <person name="de Groot N.N."/>
        </authorList>
    </citation>
    <scope>NUCLEOTIDE SEQUENCE [LARGE SCALE GENOMIC DNA]</scope>
    <source>
        <strain evidence="4 5">DSM 24956</strain>
    </source>
</reference>
<evidence type="ECO:0000256" key="1">
    <source>
        <dbReference type="ARBA" id="ARBA00001913"/>
    </source>
</evidence>
<dbReference type="Pfam" id="PF01263">
    <property type="entry name" value="Aldose_epim"/>
    <property type="match status" value="1"/>
</dbReference>
<dbReference type="InterPro" id="IPR008183">
    <property type="entry name" value="Aldose_1/G6P_1-epimerase"/>
</dbReference>
<keyword evidence="5" id="KW-1185">Reference proteome</keyword>
<dbReference type="InterPro" id="IPR011013">
    <property type="entry name" value="Gal_mutarotase_sf_dom"/>
</dbReference>
<organism evidence="4 5">
    <name type="scientific">Lutibacter oricola</name>
    <dbReference type="NCBI Taxonomy" id="762486"/>
    <lineage>
        <taxon>Bacteria</taxon>
        <taxon>Pseudomonadati</taxon>
        <taxon>Bacteroidota</taxon>
        <taxon>Flavobacteriia</taxon>
        <taxon>Flavobacteriales</taxon>
        <taxon>Flavobacteriaceae</taxon>
        <taxon>Lutibacter</taxon>
    </lineage>
</organism>
<name>A0A1H3F1Z3_9FLAO</name>
<dbReference type="RefSeq" id="WP_090125258.1">
    <property type="nucleotide sequence ID" value="NZ_FNNJ01000010.1"/>
</dbReference>
<comment type="cofactor">
    <cofactor evidence="1">
        <name>Ca(2+)</name>
        <dbReference type="ChEBI" id="CHEBI:29108"/>
    </cofactor>
</comment>
<dbReference type="GO" id="GO:0016853">
    <property type="term" value="F:isomerase activity"/>
    <property type="evidence" value="ECO:0007669"/>
    <property type="project" value="InterPro"/>
</dbReference>
<protein>
    <submittedName>
        <fullName evidence="4">Aldose 1-epimerase</fullName>
    </submittedName>
</protein>
<evidence type="ECO:0000313" key="4">
    <source>
        <dbReference type="EMBL" id="SDX84204.1"/>
    </source>
</evidence>
<dbReference type="AlphaFoldDB" id="A0A1H3F1Z3"/>
<dbReference type="SUPFAM" id="SSF74650">
    <property type="entry name" value="Galactose mutarotase-like"/>
    <property type="match status" value="1"/>
</dbReference>
<gene>
    <name evidence="4" type="ORF">SAMN05444411_11073</name>
</gene>
<dbReference type="Gene3D" id="2.70.98.10">
    <property type="match status" value="1"/>
</dbReference>
<dbReference type="GO" id="GO:0005975">
    <property type="term" value="P:carbohydrate metabolic process"/>
    <property type="evidence" value="ECO:0007669"/>
    <property type="project" value="InterPro"/>
</dbReference>
<proteinExistence type="predicted"/>
<keyword evidence="3" id="KW-0106">Calcium</keyword>
<dbReference type="Proteomes" id="UP000199595">
    <property type="component" value="Unassembled WGS sequence"/>
</dbReference>
<evidence type="ECO:0000313" key="5">
    <source>
        <dbReference type="Proteomes" id="UP000199595"/>
    </source>
</evidence>
<dbReference type="STRING" id="762486.SAMN05444411_11073"/>
<evidence type="ECO:0000256" key="3">
    <source>
        <dbReference type="ARBA" id="ARBA00022837"/>
    </source>
</evidence>
<dbReference type="EMBL" id="FNNJ01000010">
    <property type="protein sequence ID" value="SDX84204.1"/>
    <property type="molecule type" value="Genomic_DNA"/>
</dbReference>
<comment type="subunit">
    <text evidence="2">Monomer.</text>
</comment>
<sequence length="263" mass="29606">MKLTSPNKLVSVSIENGELISYLKNGEELIHQKGSAGWRNSDTEMFPVIGPTSDKDYLVNTPKGNAVQDQHGILRELTYNLKNSSSNTAVFQKKYSANTIVKNSKFPEKSSAENLHWPYNFNFEKSFELTNNSLKITFNIECEKNMPFMLGYHPAFKLSGDNSEVISTSNNNISLQNIIDSGASAYPILNTSELTLVKEKGCNVNIKTSGYNNFMLWTEVPNMLCIEPITAYPYVEGKMLNKKLFNTAKETNFFEVLITPINK</sequence>